<feature type="transmembrane region" description="Helical" evidence="1">
    <location>
        <begin position="12"/>
        <end position="30"/>
    </location>
</feature>
<dbReference type="InterPro" id="IPR025275">
    <property type="entry name" value="DUF4015"/>
</dbReference>
<reference evidence="3 4" key="1">
    <citation type="submission" date="2016-11" db="EMBL/GenBank/DDBJ databases">
        <title>Description of two novel members of the family Erysipelotrichaceae: Ileibacterium lipovorans gen. nov., sp. nov. and Dubosiella newyorkensis, gen. nov., sp. nov.</title>
        <authorList>
            <person name="Cox L.M."/>
            <person name="Sohn J."/>
            <person name="Tyrrell K.L."/>
            <person name="Citron D.M."/>
            <person name="Lawson P.A."/>
            <person name="Patel N.B."/>
            <person name="Iizumi T."/>
            <person name="Perez-Perez G.I."/>
            <person name="Goldstein E.J."/>
            <person name="Blaser M.J."/>
        </authorList>
    </citation>
    <scope>NUCLEOTIDE SEQUENCE [LARGE SCALE GENOMIC DNA]</scope>
    <source>
        <strain evidence="3 4">NYU-BL-A4</strain>
    </source>
</reference>
<evidence type="ECO:0000259" key="2">
    <source>
        <dbReference type="Pfam" id="PF13200"/>
    </source>
</evidence>
<keyword evidence="4" id="KW-1185">Reference proteome</keyword>
<keyword evidence="1" id="KW-0472">Membrane</keyword>
<dbReference type="Proteomes" id="UP000186705">
    <property type="component" value="Unassembled WGS sequence"/>
</dbReference>
<dbReference type="RefSeq" id="WP_076340335.1">
    <property type="nucleotide sequence ID" value="NZ_CAPDDE010000029.1"/>
</dbReference>
<protein>
    <recommendedName>
        <fullName evidence="2">DUF4015 domain-containing protein</fullName>
    </recommendedName>
</protein>
<keyword evidence="1" id="KW-0812">Transmembrane</keyword>
<dbReference type="EMBL" id="MPKA01000021">
    <property type="protein sequence ID" value="OLU47933.1"/>
    <property type="molecule type" value="Genomic_DNA"/>
</dbReference>
<keyword evidence="1" id="KW-1133">Transmembrane helix</keyword>
<dbReference type="GeneID" id="78274420"/>
<evidence type="ECO:0000313" key="4">
    <source>
        <dbReference type="Proteomes" id="UP000186705"/>
    </source>
</evidence>
<organism evidence="3 4">
    <name type="scientific">Dubosiella newyorkensis</name>
    <dbReference type="NCBI Taxonomy" id="1862672"/>
    <lineage>
        <taxon>Bacteria</taxon>
        <taxon>Bacillati</taxon>
        <taxon>Bacillota</taxon>
        <taxon>Erysipelotrichia</taxon>
        <taxon>Erysipelotrichales</taxon>
        <taxon>Erysipelotrichaceae</taxon>
        <taxon>Dubosiella</taxon>
    </lineage>
</organism>
<proteinExistence type="predicted"/>
<evidence type="ECO:0000313" key="3">
    <source>
        <dbReference type="EMBL" id="OLU47933.1"/>
    </source>
</evidence>
<evidence type="ECO:0000256" key="1">
    <source>
        <dbReference type="SAM" id="Phobius"/>
    </source>
</evidence>
<dbReference type="Pfam" id="PF13200">
    <property type="entry name" value="DUF4015"/>
    <property type="match status" value="1"/>
</dbReference>
<name>A0A1U7NQM3_9FIRM</name>
<dbReference type="OrthoDB" id="9774125at2"/>
<sequence>MNERIKRIVRLLIIADCLILLFIAGIRYGIPSINSLIHPIRYIKCDEPTLQVPILYMDGKEAAKRTVDLTRGTQVRLRDEGEEESSIEYQGEIFQVPNQNLATSLQQCVDTKTVYPRRLISLYESKNGKLSNVVAKKGEALQVRHVDENDLDLKTGIVKWYEITKDDKTYWVPGKYVEPSKESALANYGSSIQYLPYWDAYYGEGYSKDAYIDQVDYKSNKKEAYEDNVMPEHVKAYHVSLENLIKNKNELLQLSKKSGINAFVVEIKDDNGILYYDSKAAKDYLKDPQDAIIPIVSNEELKKIFKEYEKSGYYMIARIVTFKDPIFATQNPKESYTDESGNLINHEGFYWPSPYSRKAWMYNVSIAKEIAPYVNEIQFDYVRFPDGTLQRTLDHTGDFHNQYNESKVAALQGFLAYAKDQLEETHTYTSADVFAWPIISKDDQDIGQFLPAIANVVDVVSPMPYLDHFSLGAMDIPVPMEAPRETLSKFTALSHSQLSSLKDAAKYRTWIQGYQLDPYSVQQEIEGIQDQGYDDYMVWSGAGNMEDINAIVDGLK</sequence>
<gene>
    <name evidence="3" type="ORF">BO225_00420</name>
</gene>
<comment type="caution">
    <text evidence="3">The sequence shown here is derived from an EMBL/GenBank/DDBJ whole genome shotgun (WGS) entry which is preliminary data.</text>
</comment>
<dbReference type="AlphaFoldDB" id="A0A1U7NQM3"/>
<accession>A0A1U7NQM3</accession>
<feature type="domain" description="DUF4015" evidence="2">
    <location>
        <begin position="247"/>
        <end position="542"/>
    </location>
</feature>
<dbReference type="STRING" id="1862672.BO225_00420"/>